<gene>
    <name evidence="1" type="ORF">H1R20_g3133</name>
</gene>
<accession>A0A9W8MJ54</accession>
<dbReference type="Proteomes" id="UP001140091">
    <property type="component" value="Unassembled WGS sequence"/>
</dbReference>
<protein>
    <submittedName>
        <fullName evidence="1">Uncharacterized protein</fullName>
    </submittedName>
</protein>
<sequence length="231" mass="26371">MVEPGCIIPNDLDVYVPRGGMGRAANFLSKYTDYVKVADGDLGFEQEDPEYTSGPFGTGVKSVAFYRHPTARTIVNIIETEDIVVTTAIFKFHTTFVMNYVTWNALVCAYPKMTADRVGLVNTHLLDLSSQLVRCLIKYAMRGFRALDRSYDWKKEDHDCSRNGYCSRTSRFVGDEYTMRFTFIDGFGVEPEVIDDRVSWRLNTRYTCTVKRCYRPMRGFVETGDNDALVS</sequence>
<feature type="non-terminal residue" evidence="1">
    <location>
        <position position="231"/>
    </location>
</feature>
<evidence type="ECO:0000313" key="1">
    <source>
        <dbReference type="EMBL" id="KAJ2933905.1"/>
    </source>
</evidence>
<comment type="caution">
    <text evidence="1">The sequence shown here is derived from an EMBL/GenBank/DDBJ whole genome shotgun (WGS) entry which is preliminary data.</text>
</comment>
<reference evidence="1" key="1">
    <citation type="submission" date="2022-06" db="EMBL/GenBank/DDBJ databases">
        <title>Genome Sequence of Candolleomyces eurysporus.</title>
        <authorList>
            <person name="Buettner E."/>
        </authorList>
    </citation>
    <scope>NUCLEOTIDE SEQUENCE</scope>
    <source>
        <strain evidence="1">VTCC 930004</strain>
    </source>
</reference>
<dbReference type="EMBL" id="JANBPK010000730">
    <property type="protein sequence ID" value="KAJ2933905.1"/>
    <property type="molecule type" value="Genomic_DNA"/>
</dbReference>
<name>A0A9W8MJ54_9AGAR</name>
<dbReference type="AlphaFoldDB" id="A0A9W8MJ54"/>
<proteinExistence type="predicted"/>
<evidence type="ECO:0000313" key="2">
    <source>
        <dbReference type="Proteomes" id="UP001140091"/>
    </source>
</evidence>
<organism evidence="1 2">
    <name type="scientific">Candolleomyces eurysporus</name>
    <dbReference type="NCBI Taxonomy" id="2828524"/>
    <lineage>
        <taxon>Eukaryota</taxon>
        <taxon>Fungi</taxon>
        <taxon>Dikarya</taxon>
        <taxon>Basidiomycota</taxon>
        <taxon>Agaricomycotina</taxon>
        <taxon>Agaricomycetes</taxon>
        <taxon>Agaricomycetidae</taxon>
        <taxon>Agaricales</taxon>
        <taxon>Agaricineae</taxon>
        <taxon>Psathyrellaceae</taxon>
        <taxon>Candolleomyces</taxon>
    </lineage>
</organism>
<dbReference type="OrthoDB" id="3067340at2759"/>
<keyword evidence="2" id="KW-1185">Reference proteome</keyword>